<comment type="caution">
    <text evidence="3">The sequence shown here is derived from an EMBL/GenBank/DDBJ whole genome shotgun (WGS) entry which is preliminary data.</text>
</comment>
<evidence type="ECO:0000313" key="3">
    <source>
        <dbReference type="EMBL" id="KAG4415041.1"/>
    </source>
</evidence>
<keyword evidence="1" id="KW-1133">Transmembrane helix</keyword>
<evidence type="ECO:0000256" key="1">
    <source>
        <dbReference type="SAM" id="Phobius"/>
    </source>
</evidence>
<keyword evidence="1" id="KW-0812">Transmembrane</keyword>
<evidence type="ECO:0000256" key="2">
    <source>
        <dbReference type="SAM" id="SignalP"/>
    </source>
</evidence>
<accession>A0A8H7TA20</accession>
<dbReference type="AlphaFoldDB" id="A0A8H7TA20"/>
<feature type="signal peptide" evidence="2">
    <location>
        <begin position="1"/>
        <end position="22"/>
    </location>
</feature>
<protein>
    <submittedName>
        <fullName evidence="3">Uncharacterized protein</fullName>
    </submittedName>
</protein>
<proteinExistence type="predicted"/>
<organism evidence="3 4">
    <name type="scientific">Cadophora malorum</name>
    <dbReference type="NCBI Taxonomy" id="108018"/>
    <lineage>
        <taxon>Eukaryota</taxon>
        <taxon>Fungi</taxon>
        <taxon>Dikarya</taxon>
        <taxon>Ascomycota</taxon>
        <taxon>Pezizomycotina</taxon>
        <taxon>Leotiomycetes</taxon>
        <taxon>Helotiales</taxon>
        <taxon>Ploettnerulaceae</taxon>
        <taxon>Cadophora</taxon>
    </lineage>
</organism>
<feature type="transmembrane region" description="Helical" evidence="1">
    <location>
        <begin position="146"/>
        <end position="170"/>
    </location>
</feature>
<keyword evidence="4" id="KW-1185">Reference proteome</keyword>
<keyword evidence="1" id="KW-0472">Membrane</keyword>
<dbReference type="EMBL" id="JAFJYH010000238">
    <property type="protein sequence ID" value="KAG4415041.1"/>
    <property type="molecule type" value="Genomic_DNA"/>
</dbReference>
<reference evidence="3" key="1">
    <citation type="submission" date="2021-02" db="EMBL/GenBank/DDBJ databases">
        <title>Genome sequence Cadophora malorum strain M34.</title>
        <authorList>
            <person name="Stefanovic E."/>
            <person name="Vu D."/>
            <person name="Scully C."/>
            <person name="Dijksterhuis J."/>
            <person name="Roader J."/>
            <person name="Houbraken J."/>
        </authorList>
    </citation>
    <scope>NUCLEOTIDE SEQUENCE</scope>
    <source>
        <strain evidence="3">M34</strain>
    </source>
</reference>
<feature type="transmembrane region" description="Helical" evidence="1">
    <location>
        <begin position="190"/>
        <end position="211"/>
    </location>
</feature>
<sequence length="352" mass="38419">MALPSRLSLIILATCFFTPILASSSDELCASPDFNPTKPFEPWFKAWTNVTSGPGGDLPDYVNNMACWWYADCIFGLVAETRKQQYGAISIVMALIPLILKDIAWPEQRLVMISSQRNWAIEIIVRGLGLNPVIPKDPTQFKAGKLFHPIISTLILLFLVAFLVVSYGFLALMEVYSKRSSLGCPVPAFVVLWFVVGLAPATVEVAIGRFLNRNSAGKISKLEKNGLQQDTEGDISKSTIVVSGDEEALNVRNGYSALSTGVPQNAESGDIKQEATSTPQVSNNIQGGEQHWVAQFCWGLYYSGGGLIFTSIMLVTVVELFTWMLLAGLASAAGKMLGYRLCGYWGPRMKSG</sequence>
<keyword evidence="2" id="KW-0732">Signal</keyword>
<evidence type="ECO:0000313" key="4">
    <source>
        <dbReference type="Proteomes" id="UP000664132"/>
    </source>
</evidence>
<dbReference type="Proteomes" id="UP000664132">
    <property type="component" value="Unassembled WGS sequence"/>
</dbReference>
<name>A0A8H7TA20_9HELO</name>
<gene>
    <name evidence="3" type="ORF">IFR04_011813</name>
</gene>
<feature type="chain" id="PRO_5034378828" evidence="2">
    <location>
        <begin position="23"/>
        <end position="352"/>
    </location>
</feature>
<dbReference type="OrthoDB" id="4435313at2759"/>